<dbReference type="AlphaFoldDB" id="A0A9P9JDV5"/>
<keyword evidence="2" id="KW-0378">Hydrolase</keyword>
<dbReference type="OrthoDB" id="6513042at2759"/>
<evidence type="ECO:0000256" key="1">
    <source>
        <dbReference type="ARBA" id="ARBA00022741"/>
    </source>
</evidence>
<dbReference type="PANTHER" id="PTHR43788:SF8">
    <property type="entry name" value="DNA-BINDING PROTEIN SMUBP-2"/>
    <property type="match status" value="1"/>
</dbReference>
<dbReference type="GO" id="GO:0043139">
    <property type="term" value="F:5'-3' DNA helicase activity"/>
    <property type="evidence" value="ECO:0007669"/>
    <property type="project" value="TreeGrafter"/>
</dbReference>
<dbReference type="Pfam" id="PF13087">
    <property type="entry name" value="AAA_12"/>
    <property type="match status" value="1"/>
</dbReference>
<sequence>MATHAPSSSSAAPSSVAPSVPASVPGAKAAAKPFFRPCAIMLGGLKGHMFGGKGLGSGSEFSVTLVSPTYTDATSWMGFGMDFPLGTENEKEGFGMCHDVDRHFQFRPQQTDKLRIMVRFPRGKFSRTVSPLDECHFHRFPGSKRGLTVVDVSIEGGAEVEVDGFGLPFANSGHPSQAWLRHPATTAVVSDYTLLDVIQQRSFTFVVDHDPTDVPRSWNPAFYPPPFTLPYGKIHDWNPERYPKQLADNRGPQFLPCWGFDNDDAHLATLTQAQVQDVWPLHEATLKIKKVKLSAYFVDQDNLDSAKVFFIVVPLPDEFQRRFEDAWRRLANGSPLTIDVYGNPEDEDDLLQQLEAKIQDQPKSLKLFRTAHSIKASDLVLVARTERSNEGRQPVKFEMKNRIALTFDAQLHEFERKVNAVCMFHPKAAPTNPLAFGFAPREDLKVEVTVPPELMFRMSLHRDLVRGKGFWNTMRGALNHDENPSASLEQLSIAGCDAPHVPSPLPTVNLLDIKDRAYVDALMQEVLVDDRERFERYLTNRPLGLGIITGAPGFGKTTALALATLGMAASLGNVYGTAPTHVATDNFAARLDAVTCRVTDRYNQDRDESSRARRKLIIRVYKELDEYHALCELLKDSHKGDEAAPSDSWRRPTRWKLGLSMAFWALVCLRSPGVRELHDDDSTALHKIQDQVDKNEKFGPLRDLATGNVLWEEFLGDKSKLKGDIVELFHSLISATDIICTPPALAHYYDQLTFWRDSKAQGIAVDEAGNMVRQDLYSIWGNTLLPCVLAGDDQQLAPVVSTLIDNADGNCVNRFGEDAQISPLAWFKGTQWPIYRLHTQLRMAIGQFEICHREVYKDLPYKYGECSVVALPGHSNGRALESYINAKYPDITPAPAGTLRPIFLNCQDSFCQIDRTTKSKRNFDQVKVALDFICDFIQTAKIDPAQMVIITPYKANVETIARLRKKPKYAALSSIQPAATVDSFQGQEGDIAIIIMGTNKKVGPGFTTDERRLNVMLSRQKSGLVVVGDINVTGLMSKGKNRCKGKGKGKGNEKPSAPPKIVVVGVDGQLSYARVTMLQNIHDWFCEQGRVIDIAVKDKDTDKEVEGKGKRKREVEDEAE</sequence>
<feature type="region of interest" description="Disordered" evidence="5">
    <location>
        <begin position="1097"/>
        <end position="1120"/>
    </location>
</feature>
<proteinExistence type="predicted"/>
<organism evidence="7 8">
    <name type="scientific">Dactylonectria macrodidyma</name>
    <dbReference type="NCBI Taxonomy" id="307937"/>
    <lineage>
        <taxon>Eukaryota</taxon>
        <taxon>Fungi</taxon>
        <taxon>Dikarya</taxon>
        <taxon>Ascomycota</taxon>
        <taxon>Pezizomycotina</taxon>
        <taxon>Sordariomycetes</taxon>
        <taxon>Hypocreomycetidae</taxon>
        <taxon>Hypocreales</taxon>
        <taxon>Nectriaceae</taxon>
        <taxon>Dactylonectria</taxon>
    </lineage>
</organism>
<keyword evidence="8" id="KW-1185">Reference proteome</keyword>
<dbReference type="GO" id="GO:0016787">
    <property type="term" value="F:hydrolase activity"/>
    <property type="evidence" value="ECO:0007669"/>
    <property type="project" value="UniProtKB-KW"/>
</dbReference>
<dbReference type="EMBL" id="JAGMUV010000004">
    <property type="protein sequence ID" value="KAH7161858.1"/>
    <property type="molecule type" value="Genomic_DNA"/>
</dbReference>
<dbReference type="InterPro" id="IPR027417">
    <property type="entry name" value="P-loop_NTPase"/>
</dbReference>
<reference evidence="7" key="1">
    <citation type="journal article" date="2021" name="Nat. Commun.">
        <title>Genetic determinants of endophytism in the Arabidopsis root mycobiome.</title>
        <authorList>
            <person name="Mesny F."/>
            <person name="Miyauchi S."/>
            <person name="Thiergart T."/>
            <person name="Pickel B."/>
            <person name="Atanasova L."/>
            <person name="Karlsson M."/>
            <person name="Huettel B."/>
            <person name="Barry K.W."/>
            <person name="Haridas S."/>
            <person name="Chen C."/>
            <person name="Bauer D."/>
            <person name="Andreopoulos W."/>
            <person name="Pangilinan J."/>
            <person name="LaButti K."/>
            <person name="Riley R."/>
            <person name="Lipzen A."/>
            <person name="Clum A."/>
            <person name="Drula E."/>
            <person name="Henrissat B."/>
            <person name="Kohler A."/>
            <person name="Grigoriev I.V."/>
            <person name="Martin F.M."/>
            <person name="Hacquard S."/>
        </authorList>
    </citation>
    <scope>NUCLEOTIDE SEQUENCE</scope>
    <source>
        <strain evidence="7">MPI-CAGE-AT-0147</strain>
    </source>
</reference>
<feature type="domain" description="DNA2/NAM7 helicase-like C-terminal" evidence="6">
    <location>
        <begin position="835"/>
        <end position="1030"/>
    </location>
</feature>
<keyword evidence="4" id="KW-0067">ATP-binding</keyword>
<evidence type="ECO:0000313" key="8">
    <source>
        <dbReference type="Proteomes" id="UP000738349"/>
    </source>
</evidence>
<feature type="compositionally biased region" description="Basic residues" evidence="5">
    <location>
        <begin position="1039"/>
        <end position="1049"/>
    </location>
</feature>
<feature type="region of interest" description="Disordered" evidence="5">
    <location>
        <begin position="1"/>
        <end position="22"/>
    </location>
</feature>
<accession>A0A9P9JDV5</accession>
<dbReference type="Proteomes" id="UP000738349">
    <property type="component" value="Unassembled WGS sequence"/>
</dbReference>
<evidence type="ECO:0000256" key="3">
    <source>
        <dbReference type="ARBA" id="ARBA00022806"/>
    </source>
</evidence>
<dbReference type="GO" id="GO:0005524">
    <property type="term" value="F:ATP binding"/>
    <property type="evidence" value="ECO:0007669"/>
    <property type="project" value="UniProtKB-KW"/>
</dbReference>
<dbReference type="InterPro" id="IPR047187">
    <property type="entry name" value="SF1_C_Upf1"/>
</dbReference>
<name>A0A9P9JDV5_9HYPO</name>
<evidence type="ECO:0000259" key="6">
    <source>
        <dbReference type="Pfam" id="PF13087"/>
    </source>
</evidence>
<evidence type="ECO:0000256" key="4">
    <source>
        <dbReference type="ARBA" id="ARBA00022840"/>
    </source>
</evidence>
<feature type="region of interest" description="Disordered" evidence="5">
    <location>
        <begin position="1039"/>
        <end position="1059"/>
    </location>
</feature>
<feature type="compositionally biased region" description="Basic and acidic residues" evidence="5">
    <location>
        <begin position="1097"/>
        <end position="1108"/>
    </location>
</feature>
<evidence type="ECO:0000313" key="7">
    <source>
        <dbReference type="EMBL" id="KAH7161858.1"/>
    </source>
</evidence>
<gene>
    <name evidence="7" type="ORF">EDB81DRAFT_944446</name>
</gene>
<dbReference type="CDD" id="cd18808">
    <property type="entry name" value="SF1_C_Upf1"/>
    <property type="match status" value="1"/>
</dbReference>
<dbReference type="Gene3D" id="3.40.50.300">
    <property type="entry name" value="P-loop containing nucleotide triphosphate hydrolases"/>
    <property type="match status" value="2"/>
</dbReference>
<comment type="caution">
    <text evidence="7">The sequence shown here is derived from an EMBL/GenBank/DDBJ whole genome shotgun (WGS) entry which is preliminary data.</text>
</comment>
<dbReference type="SUPFAM" id="SSF52540">
    <property type="entry name" value="P-loop containing nucleoside triphosphate hydrolases"/>
    <property type="match status" value="1"/>
</dbReference>
<keyword evidence="1" id="KW-0547">Nucleotide-binding</keyword>
<keyword evidence="3 7" id="KW-0347">Helicase</keyword>
<dbReference type="PANTHER" id="PTHR43788">
    <property type="entry name" value="DNA2/NAM7 HELICASE FAMILY MEMBER"/>
    <property type="match status" value="1"/>
</dbReference>
<evidence type="ECO:0000256" key="5">
    <source>
        <dbReference type="SAM" id="MobiDB-lite"/>
    </source>
</evidence>
<dbReference type="InterPro" id="IPR050534">
    <property type="entry name" value="Coronavir_polyprotein_1ab"/>
</dbReference>
<evidence type="ECO:0000256" key="2">
    <source>
        <dbReference type="ARBA" id="ARBA00022801"/>
    </source>
</evidence>
<protein>
    <submittedName>
        <fullName evidence="7">DNA helicase</fullName>
    </submittedName>
</protein>
<dbReference type="InterPro" id="IPR041679">
    <property type="entry name" value="DNA2/NAM7-like_C"/>
</dbReference>